<keyword evidence="1" id="KW-0812">Transmembrane</keyword>
<dbReference type="InParanoid" id="A0A4V3SJV2"/>
<dbReference type="EMBL" id="ML220112">
    <property type="protein sequence ID" value="TGZ85445.1"/>
    <property type="molecule type" value="Genomic_DNA"/>
</dbReference>
<evidence type="ECO:0000313" key="3">
    <source>
        <dbReference type="Proteomes" id="UP000298138"/>
    </source>
</evidence>
<keyword evidence="3" id="KW-1185">Reference proteome</keyword>
<dbReference type="PANTHER" id="PTHR33604">
    <property type="entry name" value="OSJNBA0004B13.7 PROTEIN"/>
    <property type="match status" value="1"/>
</dbReference>
<protein>
    <recommendedName>
        <fullName evidence="4">Nucleotide-diphospho-sugar transferase</fullName>
    </recommendedName>
</protein>
<keyword evidence="1" id="KW-1133">Transmembrane helix</keyword>
<dbReference type="OrthoDB" id="5397682at2759"/>
<proteinExistence type="predicted"/>
<organism evidence="2 3">
    <name type="scientific">Ascodesmis nigricans</name>
    <dbReference type="NCBI Taxonomy" id="341454"/>
    <lineage>
        <taxon>Eukaryota</taxon>
        <taxon>Fungi</taxon>
        <taxon>Dikarya</taxon>
        <taxon>Ascomycota</taxon>
        <taxon>Pezizomycotina</taxon>
        <taxon>Pezizomycetes</taxon>
        <taxon>Pezizales</taxon>
        <taxon>Ascodesmidaceae</taxon>
        <taxon>Ascodesmis</taxon>
    </lineage>
</organism>
<sequence>MAPPLYRDGDTWKPRFSSYNFLPSIRLPRRTRRRVLAFWALIVVGIYYCLFAPSDNPRQWEVPSVPSFLQQPSKPIPIRFPNLYKSLSGIRAGWRANNNVVFAAANLTAASKMAGIACEMATYRRSEVHLALLGFDTLTTEEFKELNGLTYLSGDDEGCDVQVHDARAFQAELLPVERRKIAIKSVFRHLGSFMHPQAVFIDTTIEEPWFVEIAREKAGQLGLTLIELPENTMNELKWITRLDSKSLNAWHWPTFEIVIHADAHVGSLERLLRSITHAYYPSKAHRPTRITVVLDPSIPVHPMTRDFLKSFTFPGRGRVSVLRSVLASDNPMEKAAQFIQTFYSVSEHHSVLFLDPDIELSQWYYHYLLYTTFEYRYSRYHQHETAGLYGISLEPPSSLPSGKKPFDTSNLEGPLFLHPAPNPRAALYFSDHWSEFHSYFSHRLRPEFEALPLPDHEKPGHAPKTLQISKTHADSWTGSFIELARARGYVMIYPLLSEPLAMVHTETPNSEHRSKTPHSERRLLQQPFPDALPAEDLPEWNKIPVVNLWGEESRDLETDGLLFRDWISTCPKDTFPTKWGVEDLFCNEEGRSV</sequence>
<name>A0A4V3SJV2_9PEZI</name>
<dbReference type="PANTHER" id="PTHR33604:SF3">
    <property type="entry name" value="OSJNBA0004B13.7 PROTEIN"/>
    <property type="match status" value="1"/>
</dbReference>
<reference evidence="2 3" key="1">
    <citation type="submission" date="2019-04" db="EMBL/GenBank/DDBJ databases">
        <title>Comparative genomics and transcriptomics to analyze fruiting body development in filamentous ascomycetes.</title>
        <authorList>
            <consortium name="DOE Joint Genome Institute"/>
            <person name="Lutkenhaus R."/>
            <person name="Traeger S."/>
            <person name="Breuer J."/>
            <person name="Kuo A."/>
            <person name="Lipzen A."/>
            <person name="Pangilinan J."/>
            <person name="Dilworth D."/>
            <person name="Sandor L."/>
            <person name="Poggeler S."/>
            <person name="Barry K."/>
            <person name="Grigoriev I.V."/>
            <person name="Nowrousian M."/>
        </authorList>
    </citation>
    <scope>NUCLEOTIDE SEQUENCE [LARGE SCALE GENOMIC DNA]</scope>
    <source>
        <strain evidence="2 3">CBS 389.68</strain>
    </source>
</reference>
<dbReference type="AlphaFoldDB" id="A0A4V3SJV2"/>
<gene>
    <name evidence="2" type="ORF">EX30DRAFT_314494</name>
</gene>
<evidence type="ECO:0008006" key="4">
    <source>
        <dbReference type="Google" id="ProtNLM"/>
    </source>
</evidence>
<dbReference type="STRING" id="341454.A0A4V3SJV2"/>
<evidence type="ECO:0000313" key="2">
    <source>
        <dbReference type="EMBL" id="TGZ85445.1"/>
    </source>
</evidence>
<dbReference type="Proteomes" id="UP000298138">
    <property type="component" value="Unassembled WGS sequence"/>
</dbReference>
<evidence type="ECO:0000256" key="1">
    <source>
        <dbReference type="SAM" id="Phobius"/>
    </source>
</evidence>
<feature type="transmembrane region" description="Helical" evidence="1">
    <location>
        <begin position="35"/>
        <end position="53"/>
    </location>
</feature>
<keyword evidence="1" id="KW-0472">Membrane</keyword>
<accession>A0A4V3SJV2</accession>